<dbReference type="PROSITE" id="PS50035">
    <property type="entry name" value="PLD"/>
    <property type="match status" value="2"/>
</dbReference>
<reference evidence="3 4" key="1">
    <citation type="submission" date="2020-01" db="EMBL/GenBank/DDBJ databases">
        <authorList>
            <person name="Sixt B."/>
            <person name="Schulz F."/>
            <person name="Kostanjsek R."/>
            <person name="Koestlbacher S."/>
            <person name="Collingro A."/>
            <person name="Toenshoff E."/>
            <person name="Horn M."/>
        </authorList>
    </citation>
    <scope>NUCLEOTIDE SEQUENCE [LARGE SCALE GENOMIC DNA]</scope>
    <source>
        <strain evidence="3 4">15C</strain>
    </source>
</reference>
<name>A0ABX8YZD8_9BACT</name>
<accession>A0ABX8YZD8</accession>
<dbReference type="PANTHER" id="PTHR21248:SF22">
    <property type="entry name" value="PHOSPHOLIPASE D"/>
    <property type="match status" value="1"/>
</dbReference>
<feature type="domain" description="PLD phosphodiesterase" evidence="2">
    <location>
        <begin position="457"/>
        <end position="483"/>
    </location>
</feature>
<dbReference type="InterPro" id="IPR001736">
    <property type="entry name" value="PLipase_D/transphosphatidylase"/>
</dbReference>
<dbReference type="Proteomes" id="UP000822862">
    <property type="component" value="Chromosome"/>
</dbReference>
<dbReference type="Gene3D" id="3.30.870.10">
    <property type="entry name" value="Endonuclease Chain A"/>
    <property type="match status" value="1"/>
</dbReference>
<keyword evidence="1" id="KW-0472">Membrane</keyword>
<evidence type="ECO:0000313" key="3">
    <source>
        <dbReference type="EMBL" id="QZA58438.1"/>
    </source>
</evidence>
<dbReference type="PANTHER" id="PTHR21248">
    <property type="entry name" value="CARDIOLIPIN SYNTHASE"/>
    <property type="match status" value="1"/>
</dbReference>
<dbReference type="InterPro" id="IPR025202">
    <property type="entry name" value="PLD-like_dom"/>
</dbReference>
<dbReference type="SMART" id="SM00155">
    <property type="entry name" value="PLDc"/>
    <property type="match status" value="2"/>
</dbReference>
<dbReference type="EMBL" id="CP075585">
    <property type="protein sequence ID" value="QZA58438.1"/>
    <property type="molecule type" value="Genomic_DNA"/>
</dbReference>
<dbReference type="GO" id="GO:0016740">
    <property type="term" value="F:transferase activity"/>
    <property type="evidence" value="ECO:0007669"/>
    <property type="project" value="UniProtKB-KW"/>
</dbReference>
<feature type="domain" description="PLD phosphodiesterase" evidence="2">
    <location>
        <begin position="216"/>
        <end position="244"/>
    </location>
</feature>
<feature type="transmembrane region" description="Helical" evidence="1">
    <location>
        <begin position="26"/>
        <end position="48"/>
    </location>
</feature>
<dbReference type="SUPFAM" id="SSF56024">
    <property type="entry name" value="Phospholipase D/nuclease"/>
    <property type="match status" value="1"/>
</dbReference>
<evidence type="ECO:0000259" key="2">
    <source>
        <dbReference type="PROSITE" id="PS50035"/>
    </source>
</evidence>
<evidence type="ECO:0000256" key="1">
    <source>
        <dbReference type="SAM" id="Phobius"/>
    </source>
</evidence>
<dbReference type="RefSeq" id="WP_194845030.1">
    <property type="nucleotide sequence ID" value="NZ_CP075585.1"/>
</dbReference>
<keyword evidence="4" id="KW-1185">Reference proteome</keyword>
<protein>
    <submittedName>
        <fullName evidence="3">Cardiolipin synthase B</fullName>
        <ecNumber evidence="3">2.7.8.-</ecNumber>
    </submittedName>
</protein>
<keyword evidence="1" id="KW-1133">Transmembrane helix</keyword>
<keyword evidence="3" id="KW-0808">Transferase</keyword>
<dbReference type="Pfam" id="PF13091">
    <property type="entry name" value="PLDc_2"/>
    <property type="match status" value="1"/>
</dbReference>
<dbReference type="EC" id="2.7.8.-" evidence="3"/>
<keyword evidence="1" id="KW-0812">Transmembrane</keyword>
<proteinExistence type="predicted"/>
<sequence>MFINNINNSSDSSTNQKETNKQQPFLAYKTCLFVLKALFLAPVFKFIFSIKIIPAGSLGIFSGSASCIYIQQFFSNSASTISSLYRGRKTIFPGLSKKLMQSIRQPIAQNQFSSCNAIACQNTIESFEWKKTLIQAADQNIVLSGNYCGGKAFDELLSMIKDQLEKKSQLKVVILSSDKFIDSSNREKINHLMIAYSDRFQLIESSDIWTIGEKAKLSTNHSKILSIDYGKYFILGGSGIEDKYAYDNGLTNKKTFFSPHKAGLLHKILPRSFRDQDFVFHDEKEYKGVGGRVHLETIQLAYAWMHYNKSQEQGSVTEKILLDQAINRPLPIVHTRIEQFHQNSNMNKDVEAKILFTGPESINNVFEQELIMQFDQATSRIVIDHMYFHPSQVVFDTLVNAANRGIPVTLITNGYDKNSPMGHKAFGPRNRFNYIAFKNAVHKEYQENIDIYEFKVHKTTLHKKVIIVDDTIIAGSSNFGYKSLGPNSDHEINFIAKSASFAEQTLEAIKVDYRENYSKSTSKLTRMTIPELARTVIHSLSAFSIG</sequence>
<evidence type="ECO:0000313" key="4">
    <source>
        <dbReference type="Proteomes" id="UP000822862"/>
    </source>
</evidence>
<reference evidence="3 4" key="2">
    <citation type="submission" date="2021-05" db="EMBL/GenBank/DDBJ databases">
        <title>Ecology and evolution of chlamydial symbionts of arthropods.</title>
        <authorList>
            <person name="Halter T."/>
            <person name="Sixt B.S."/>
            <person name="Toenshoff E.R."/>
            <person name="Koestlbacher S."/>
            <person name="Schulz F."/>
            <person name="Kostanjsek R."/>
            <person name="Collingro A."/>
            <person name="Hendrickx F."/>
            <person name="Horn M."/>
        </authorList>
    </citation>
    <scope>NUCLEOTIDE SEQUENCE [LARGE SCALE GENOMIC DNA]</scope>
    <source>
        <strain evidence="3 4">15C</strain>
    </source>
</reference>
<gene>
    <name evidence="3" type="ORF">RHAB15C_0000312</name>
</gene>
<organism evidence="3 4">
    <name type="scientific">Candidatus Rhabdochlamydia porcellionis</name>
    <dbReference type="NCBI Taxonomy" id="225148"/>
    <lineage>
        <taxon>Bacteria</taxon>
        <taxon>Pseudomonadati</taxon>
        <taxon>Chlamydiota</taxon>
        <taxon>Chlamydiia</taxon>
        <taxon>Parachlamydiales</taxon>
        <taxon>Candidatus Rhabdochlamydiaceae</taxon>
        <taxon>Candidatus Rhabdochlamydia</taxon>
    </lineage>
</organism>